<feature type="transmembrane region" description="Helical" evidence="6">
    <location>
        <begin position="6"/>
        <end position="31"/>
    </location>
</feature>
<reference evidence="7" key="1">
    <citation type="submission" date="2020-08" db="EMBL/GenBank/DDBJ databases">
        <title>Multicomponent nature underlies the extraordinary mechanical properties of spider dragline silk.</title>
        <authorList>
            <person name="Kono N."/>
            <person name="Nakamura H."/>
            <person name="Mori M."/>
            <person name="Yoshida Y."/>
            <person name="Ohtoshi R."/>
            <person name="Malay A.D."/>
            <person name="Moran D.A.P."/>
            <person name="Tomita M."/>
            <person name="Numata K."/>
            <person name="Arakawa K."/>
        </authorList>
    </citation>
    <scope>NUCLEOTIDE SEQUENCE</scope>
</reference>
<accession>A0A8X6UNB0</accession>
<dbReference type="Gene3D" id="6.10.110.10">
    <property type="match status" value="1"/>
</dbReference>
<dbReference type="Proteomes" id="UP000887013">
    <property type="component" value="Unassembled WGS sequence"/>
</dbReference>
<dbReference type="Pfam" id="PF06140">
    <property type="entry name" value="Ifi-6-16"/>
    <property type="match status" value="1"/>
</dbReference>
<dbReference type="PANTHER" id="PTHR16932:SF18">
    <property type="entry name" value="INTERFERON, ALPHA-INDUCIBLE PROTEIN 27-LIKE 2"/>
    <property type="match status" value="1"/>
</dbReference>
<organism evidence="7 8">
    <name type="scientific">Nephila pilipes</name>
    <name type="common">Giant wood spider</name>
    <name type="synonym">Nephila maculata</name>
    <dbReference type="NCBI Taxonomy" id="299642"/>
    <lineage>
        <taxon>Eukaryota</taxon>
        <taxon>Metazoa</taxon>
        <taxon>Ecdysozoa</taxon>
        <taxon>Arthropoda</taxon>
        <taxon>Chelicerata</taxon>
        <taxon>Arachnida</taxon>
        <taxon>Araneae</taxon>
        <taxon>Araneomorphae</taxon>
        <taxon>Entelegynae</taxon>
        <taxon>Araneoidea</taxon>
        <taxon>Nephilidae</taxon>
        <taxon>Nephila</taxon>
    </lineage>
</organism>
<gene>
    <name evidence="7" type="primary">AVEN_142534_1</name>
    <name evidence="7" type="ORF">NPIL_622032</name>
</gene>
<keyword evidence="5 6" id="KW-0472">Membrane</keyword>
<evidence type="ECO:0000256" key="3">
    <source>
        <dbReference type="ARBA" id="ARBA00022692"/>
    </source>
</evidence>
<dbReference type="EMBL" id="BMAW01040927">
    <property type="protein sequence ID" value="GFU61657.1"/>
    <property type="molecule type" value="Genomic_DNA"/>
</dbReference>
<keyword evidence="8" id="KW-1185">Reference proteome</keyword>
<dbReference type="OrthoDB" id="6427464at2759"/>
<feature type="transmembrane region" description="Helical" evidence="6">
    <location>
        <begin position="75"/>
        <end position="93"/>
    </location>
</feature>
<protein>
    <submittedName>
        <fullName evidence="7">Uncharacterized protein</fullName>
    </submittedName>
</protein>
<comment type="subcellular location">
    <subcellularLocation>
        <location evidence="1">Membrane</location>
        <topology evidence="1">Multi-pass membrane protein</topology>
    </subcellularLocation>
</comment>
<evidence type="ECO:0000256" key="4">
    <source>
        <dbReference type="ARBA" id="ARBA00022989"/>
    </source>
</evidence>
<comment type="caution">
    <text evidence="7">The sequence shown here is derived from an EMBL/GenBank/DDBJ whole genome shotgun (WGS) entry which is preliminary data.</text>
</comment>
<sequence>MISTWMFIAYGLIGGLVAVVLPCLCLCCLGFTCGGVRGNSYASGWQSGIGDVEAGSCFAMCQSAGACGSGCCRNLILFVLGFAGTIAVLYFTSPGSEFDPNISNSTLDWNSTSDYVYDITTPHLK</sequence>
<dbReference type="GO" id="GO:0016020">
    <property type="term" value="C:membrane"/>
    <property type="evidence" value="ECO:0007669"/>
    <property type="project" value="UniProtKB-SubCell"/>
</dbReference>
<evidence type="ECO:0000313" key="7">
    <source>
        <dbReference type="EMBL" id="GFU61657.1"/>
    </source>
</evidence>
<proteinExistence type="inferred from homology"/>
<evidence type="ECO:0000256" key="6">
    <source>
        <dbReference type="SAM" id="Phobius"/>
    </source>
</evidence>
<keyword evidence="4 6" id="KW-1133">Transmembrane helix</keyword>
<dbReference type="InterPro" id="IPR038213">
    <property type="entry name" value="IFI6/IFI27-like_sf"/>
</dbReference>
<evidence type="ECO:0000256" key="5">
    <source>
        <dbReference type="ARBA" id="ARBA00023136"/>
    </source>
</evidence>
<dbReference type="PANTHER" id="PTHR16932">
    <property type="entry name" value="INTERFERON ALPHA-INDUCIBLE PROTEIN 27"/>
    <property type="match status" value="1"/>
</dbReference>
<comment type="similarity">
    <text evidence="2">Belongs to the IFI6/IFI27 family.</text>
</comment>
<evidence type="ECO:0000256" key="2">
    <source>
        <dbReference type="ARBA" id="ARBA00007262"/>
    </source>
</evidence>
<keyword evidence="3 6" id="KW-0812">Transmembrane</keyword>
<name>A0A8X6UNB0_NEPPI</name>
<dbReference type="InterPro" id="IPR009311">
    <property type="entry name" value="IFI6/IFI27-like"/>
</dbReference>
<evidence type="ECO:0000313" key="8">
    <source>
        <dbReference type="Proteomes" id="UP000887013"/>
    </source>
</evidence>
<evidence type="ECO:0000256" key="1">
    <source>
        <dbReference type="ARBA" id="ARBA00004141"/>
    </source>
</evidence>
<dbReference type="AlphaFoldDB" id="A0A8X6UNB0"/>